<evidence type="ECO:0000313" key="11">
    <source>
        <dbReference type="Proteomes" id="UP000187209"/>
    </source>
</evidence>
<dbReference type="GO" id="GO:0032266">
    <property type="term" value="F:phosphatidylinositol-3-phosphate binding"/>
    <property type="evidence" value="ECO:0007669"/>
    <property type="project" value="TreeGrafter"/>
</dbReference>
<organism evidence="10 11">
    <name type="scientific">Stentor coeruleus</name>
    <dbReference type="NCBI Taxonomy" id="5963"/>
    <lineage>
        <taxon>Eukaryota</taxon>
        <taxon>Sar</taxon>
        <taxon>Alveolata</taxon>
        <taxon>Ciliophora</taxon>
        <taxon>Postciliodesmatophora</taxon>
        <taxon>Heterotrichea</taxon>
        <taxon>Heterotrichida</taxon>
        <taxon>Stentoridae</taxon>
        <taxon>Stentor</taxon>
    </lineage>
</organism>
<dbReference type="InterPro" id="IPR011993">
    <property type="entry name" value="PH-like_dom_sf"/>
</dbReference>
<dbReference type="SUPFAM" id="SSF50729">
    <property type="entry name" value="PH domain-like"/>
    <property type="match status" value="1"/>
</dbReference>
<keyword evidence="6" id="KW-0206">Cytoskeleton</keyword>
<feature type="domain" description="BBSome complex member BBS5 PH" evidence="9">
    <location>
        <begin position="51"/>
        <end position="105"/>
    </location>
</feature>
<dbReference type="SMART" id="SM00683">
    <property type="entry name" value="DM16"/>
    <property type="match status" value="2"/>
</dbReference>
<sequence>MANFIFDATKKLAKEMESKFKKLHEDAITVWQNKEIKFDLQIMHMGLRKGEVLVDMINGVEDTKGNNGERGYLVITNLRLLWYSEKSPKTNLSIGYDCITNLEIKQTKSRLRGNVQALFLRTKFKETRYEFIFTSLIENSPRLFTSFQSTLRSYDSTKLFRDFKIRGAIIQDKELIPLPSEQIYHKYPGVWNVSDDQGQIGFLYISNIRIAWFANMAESYNVSLPYVQFRSIRKKENSLGPIVIIDICKLYGSYNLTFRSEKSDEIASEISRLFRIYVDNPILGLEVSVQEAQNPTESSQQPRVFDDIEIIEPIYAGQSHASAAYCVSESTNSSQVDFSSELCLAIETPPNNISIEQLWRII</sequence>
<comment type="subcellular location">
    <subcellularLocation>
        <location evidence="1">Cell projection</location>
        <location evidence="1">Cilium</location>
    </subcellularLocation>
    <subcellularLocation>
        <location evidence="2">Cytoplasm</location>
        <location evidence="2">Cytoskeleton</location>
    </subcellularLocation>
</comment>
<dbReference type="AlphaFoldDB" id="A0A1R2C8T6"/>
<evidence type="ECO:0000256" key="4">
    <source>
        <dbReference type="ARBA" id="ARBA00022490"/>
    </source>
</evidence>
<dbReference type="GO" id="GO:0034464">
    <property type="term" value="C:BBSome"/>
    <property type="evidence" value="ECO:0007669"/>
    <property type="project" value="InterPro"/>
</dbReference>
<name>A0A1R2C8T6_9CILI</name>
<dbReference type="GO" id="GO:0036064">
    <property type="term" value="C:ciliary basal body"/>
    <property type="evidence" value="ECO:0007669"/>
    <property type="project" value="TreeGrafter"/>
</dbReference>
<comment type="similarity">
    <text evidence="3">Belongs to the BBS5 family.</text>
</comment>
<dbReference type="InterPro" id="IPR006606">
    <property type="entry name" value="BBL5"/>
</dbReference>
<dbReference type="PANTHER" id="PTHR21351">
    <property type="entry name" value="BARDET-BIEDL SYNDROME PROTEIN 5"/>
    <property type="match status" value="1"/>
</dbReference>
<gene>
    <name evidence="10" type="ORF">SteCoe_13312</name>
</gene>
<dbReference type="Pfam" id="PF07289">
    <property type="entry name" value="BBL5"/>
    <property type="match status" value="1"/>
</dbReference>
<proteinExistence type="inferred from homology"/>
<evidence type="ECO:0000256" key="8">
    <source>
        <dbReference type="ARBA" id="ARBA00047191"/>
    </source>
</evidence>
<dbReference type="InterPro" id="IPR014003">
    <property type="entry name" value="BBS5_PH"/>
</dbReference>
<keyword evidence="4" id="KW-0963">Cytoplasm</keyword>
<reference evidence="10 11" key="1">
    <citation type="submission" date="2016-11" db="EMBL/GenBank/DDBJ databases">
        <title>The macronuclear genome of Stentor coeruleus: a giant cell with tiny introns.</title>
        <authorList>
            <person name="Slabodnick M."/>
            <person name="Ruby J.G."/>
            <person name="Reiff S.B."/>
            <person name="Swart E.C."/>
            <person name="Gosai S."/>
            <person name="Prabakaran S."/>
            <person name="Witkowska E."/>
            <person name="Larue G.E."/>
            <person name="Fisher S."/>
            <person name="Freeman R.M."/>
            <person name="Gunawardena J."/>
            <person name="Chu W."/>
            <person name="Stover N.A."/>
            <person name="Gregory B.D."/>
            <person name="Nowacki M."/>
            <person name="Derisi J."/>
            <person name="Roy S.W."/>
            <person name="Marshall W.F."/>
            <person name="Sood P."/>
        </authorList>
    </citation>
    <scope>NUCLEOTIDE SEQUENCE [LARGE SCALE GENOMIC DNA]</scope>
    <source>
        <strain evidence="10">WM001</strain>
    </source>
</reference>
<feature type="domain" description="BBSome complex member BBS5 PH" evidence="9">
    <location>
        <begin position="181"/>
        <end position="235"/>
    </location>
</feature>
<dbReference type="GO" id="GO:0060271">
    <property type="term" value="P:cilium assembly"/>
    <property type="evidence" value="ECO:0007669"/>
    <property type="project" value="TreeGrafter"/>
</dbReference>
<accession>A0A1R2C8T6</accession>
<evidence type="ECO:0000256" key="2">
    <source>
        <dbReference type="ARBA" id="ARBA00004245"/>
    </source>
</evidence>
<keyword evidence="5" id="KW-0969">Cilium</keyword>
<dbReference type="PANTHER" id="PTHR21351:SF0">
    <property type="entry name" value="BARDET-BIEDL SYNDROME 5 PROTEIN"/>
    <property type="match status" value="1"/>
</dbReference>
<dbReference type="EMBL" id="MPUH01000238">
    <property type="protein sequence ID" value="OMJ85401.1"/>
    <property type="molecule type" value="Genomic_DNA"/>
</dbReference>
<dbReference type="Proteomes" id="UP000187209">
    <property type="component" value="Unassembled WGS sequence"/>
</dbReference>
<evidence type="ECO:0000256" key="7">
    <source>
        <dbReference type="ARBA" id="ARBA00023273"/>
    </source>
</evidence>
<evidence type="ECO:0000256" key="6">
    <source>
        <dbReference type="ARBA" id="ARBA00023212"/>
    </source>
</evidence>
<evidence type="ECO:0000256" key="5">
    <source>
        <dbReference type="ARBA" id="ARBA00023069"/>
    </source>
</evidence>
<keyword evidence="11" id="KW-1185">Reference proteome</keyword>
<evidence type="ECO:0000259" key="9">
    <source>
        <dbReference type="SMART" id="SM00683"/>
    </source>
</evidence>
<dbReference type="Gene3D" id="2.30.29.30">
    <property type="entry name" value="Pleckstrin-homology domain (PH domain)/Phosphotyrosine-binding domain (PTB)"/>
    <property type="match status" value="1"/>
</dbReference>
<dbReference type="OrthoDB" id="10261999at2759"/>
<protein>
    <recommendedName>
        <fullName evidence="8">BBSome complex member BBS5</fullName>
    </recommendedName>
</protein>
<comment type="caution">
    <text evidence="10">The sequence shown here is derived from an EMBL/GenBank/DDBJ whole genome shotgun (WGS) entry which is preliminary data.</text>
</comment>
<evidence type="ECO:0000256" key="1">
    <source>
        <dbReference type="ARBA" id="ARBA00004138"/>
    </source>
</evidence>
<evidence type="ECO:0000313" key="10">
    <source>
        <dbReference type="EMBL" id="OMJ85401.1"/>
    </source>
</evidence>
<evidence type="ECO:0000256" key="3">
    <source>
        <dbReference type="ARBA" id="ARBA00005822"/>
    </source>
</evidence>
<keyword evidence="7" id="KW-0966">Cell projection</keyword>